<dbReference type="InterPro" id="IPR003676">
    <property type="entry name" value="SAUR_fam"/>
</dbReference>
<dbReference type="GO" id="GO:0009733">
    <property type="term" value="P:response to auxin"/>
    <property type="evidence" value="ECO:0007669"/>
    <property type="project" value="InterPro"/>
</dbReference>
<dbReference type="OrthoDB" id="1026046at2759"/>
<dbReference type="EMBL" id="KI517481">
    <property type="protein sequence ID" value="ESQ39154.1"/>
    <property type="molecule type" value="Genomic_DNA"/>
</dbReference>
<keyword evidence="5" id="KW-1185">Reference proteome</keyword>
<dbReference type="PANTHER" id="PTHR31374">
    <property type="entry name" value="AUXIN-INDUCED PROTEIN-LIKE-RELATED"/>
    <property type="match status" value="1"/>
</dbReference>
<dbReference type="KEGG" id="eus:EUTSA_v10001787mg"/>
<dbReference type="OMA" id="GFCHEGG"/>
<evidence type="ECO:0000313" key="5">
    <source>
        <dbReference type="Proteomes" id="UP000030689"/>
    </source>
</evidence>
<dbReference type="Proteomes" id="UP000030689">
    <property type="component" value="Unassembled WGS sequence"/>
</dbReference>
<protein>
    <recommendedName>
        <fullName evidence="6">Auxin-responsive protein SAUR36</fullName>
    </recommendedName>
</protein>
<dbReference type="STRING" id="72664.V4L683"/>
<proteinExistence type="inferred from homology"/>
<name>V4L683_EUTSA</name>
<dbReference type="eggNOG" id="ENOG502S3J8">
    <property type="taxonomic scope" value="Eukaryota"/>
</dbReference>
<keyword evidence="2" id="KW-0217">Developmental protein</keyword>
<dbReference type="Pfam" id="PF02519">
    <property type="entry name" value="Auxin_inducible"/>
    <property type="match status" value="1"/>
</dbReference>
<reference evidence="4 5" key="1">
    <citation type="journal article" date="2013" name="Front. Plant Sci.">
        <title>The Reference Genome of the Halophytic Plant Eutrema salsugineum.</title>
        <authorList>
            <person name="Yang R."/>
            <person name="Jarvis D.E."/>
            <person name="Chen H."/>
            <person name="Beilstein M.A."/>
            <person name="Grimwood J."/>
            <person name="Jenkins J."/>
            <person name="Shu S."/>
            <person name="Prochnik S."/>
            <person name="Xin M."/>
            <person name="Ma C."/>
            <person name="Schmutz J."/>
            <person name="Wing R.A."/>
            <person name="Mitchell-Olds T."/>
            <person name="Schumaker K.S."/>
            <person name="Wang X."/>
        </authorList>
    </citation>
    <scope>NUCLEOTIDE SEQUENCE [LARGE SCALE GENOMIC DNA]</scope>
</reference>
<dbReference type="GO" id="GO:0010029">
    <property type="term" value="P:regulation of seed germination"/>
    <property type="evidence" value="ECO:0007669"/>
    <property type="project" value="EnsemblPlants"/>
</dbReference>
<keyword evidence="3" id="KW-0341">Growth regulation</keyword>
<evidence type="ECO:0000256" key="3">
    <source>
        <dbReference type="ARBA" id="ARBA00022604"/>
    </source>
</evidence>
<dbReference type="PANTHER" id="PTHR31374:SF388">
    <property type="entry name" value="AUXIN-RESPONSIVE PROTEIN SAUR36"/>
    <property type="match status" value="1"/>
</dbReference>
<evidence type="ECO:0008006" key="6">
    <source>
        <dbReference type="Google" id="ProtNLM"/>
    </source>
</evidence>
<accession>V4L683</accession>
<dbReference type="AlphaFoldDB" id="V4L683"/>
<dbReference type="Gramene" id="ESQ39154">
    <property type="protein sequence ID" value="ESQ39154"/>
    <property type="gene ID" value="EUTSA_v10001787mg"/>
</dbReference>
<evidence type="ECO:0000256" key="2">
    <source>
        <dbReference type="ARBA" id="ARBA00022473"/>
    </source>
</evidence>
<evidence type="ECO:0000256" key="1">
    <source>
        <dbReference type="ARBA" id="ARBA00006974"/>
    </source>
</evidence>
<comment type="similarity">
    <text evidence="1">Belongs to the ARG7 family.</text>
</comment>
<sequence>MGKLKGFKMGRRVLRVSGWIRKYRIRRSGYIRVQSTRPACKYLRLPIGKLKRWGQRLTQSFRLLGSATARGTGYTPVGHKQPDPVPKGHLAVYVGQKDGDFHRVLVPIVYFNHPLFGELLRESEEEYGFCHEGGITIPCPYSDFERVKTRIASGSGSRIFRWSRHCRN</sequence>
<gene>
    <name evidence="4" type="ORF">EUTSA_v10001787mg</name>
</gene>
<evidence type="ECO:0000313" key="4">
    <source>
        <dbReference type="EMBL" id="ESQ39154.1"/>
    </source>
</evidence>
<organism evidence="4 5">
    <name type="scientific">Eutrema salsugineum</name>
    <name type="common">Saltwater cress</name>
    <name type="synonym">Sisymbrium salsugineum</name>
    <dbReference type="NCBI Taxonomy" id="72664"/>
    <lineage>
        <taxon>Eukaryota</taxon>
        <taxon>Viridiplantae</taxon>
        <taxon>Streptophyta</taxon>
        <taxon>Embryophyta</taxon>
        <taxon>Tracheophyta</taxon>
        <taxon>Spermatophyta</taxon>
        <taxon>Magnoliopsida</taxon>
        <taxon>eudicotyledons</taxon>
        <taxon>Gunneridae</taxon>
        <taxon>Pentapetalae</taxon>
        <taxon>rosids</taxon>
        <taxon>malvids</taxon>
        <taxon>Brassicales</taxon>
        <taxon>Brassicaceae</taxon>
        <taxon>Eutremeae</taxon>
        <taxon>Eutrema</taxon>
    </lineage>
</organism>
<dbReference type="GO" id="GO:1900057">
    <property type="term" value="P:positive regulation of leaf senescence"/>
    <property type="evidence" value="ECO:0007669"/>
    <property type="project" value="EnsemblPlants"/>
</dbReference>